<comment type="function">
    <text evidence="1 7">Catalyzes the insertion of molybdate into adenylated molybdopterin with the concomitant release of AMP.</text>
</comment>
<accession>A0A1S2MYJ3</accession>
<dbReference type="SUPFAM" id="SSF53218">
    <property type="entry name" value="Molybdenum cofactor biosynthesis proteins"/>
    <property type="match status" value="1"/>
</dbReference>
<dbReference type="GO" id="GO:0006777">
    <property type="term" value="P:Mo-molybdopterin cofactor biosynthetic process"/>
    <property type="evidence" value="ECO:0007669"/>
    <property type="project" value="UniProtKB-UniRule"/>
</dbReference>
<dbReference type="GO" id="GO:0005829">
    <property type="term" value="C:cytosol"/>
    <property type="evidence" value="ECO:0007669"/>
    <property type="project" value="TreeGrafter"/>
</dbReference>
<keyword evidence="7" id="KW-0460">Magnesium</keyword>
<dbReference type="RefSeq" id="WP_075515144.1">
    <property type="nucleotide sequence ID" value="NZ_JAQDNX010000001.1"/>
</dbReference>
<dbReference type="EC" id="2.10.1.1" evidence="7"/>
<dbReference type="CDD" id="cd00887">
    <property type="entry name" value="MoeA"/>
    <property type="match status" value="1"/>
</dbReference>
<comment type="pathway">
    <text evidence="2 7">Cofactor biosynthesis; molybdopterin biosynthesis.</text>
</comment>
<evidence type="ECO:0000256" key="8">
    <source>
        <dbReference type="SAM" id="MobiDB-lite"/>
    </source>
</evidence>
<dbReference type="EMBL" id="MODZ01000009">
    <property type="protein sequence ID" value="OIJ35396.1"/>
    <property type="molecule type" value="Genomic_DNA"/>
</dbReference>
<dbReference type="GO" id="GO:0061599">
    <property type="term" value="F:molybdopterin molybdotransferase activity"/>
    <property type="evidence" value="ECO:0007669"/>
    <property type="project" value="UniProtKB-UniRule"/>
</dbReference>
<protein>
    <recommendedName>
        <fullName evidence="7">Molybdopterin molybdenumtransferase</fullName>
        <ecNumber evidence="7">2.10.1.1</ecNumber>
    </recommendedName>
</protein>
<dbReference type="Gene3D" id="3.90.105.10">
    <property type="entry name" value="Molybdopterin biosynthesis moea protein, domain 2"/>
    <property type="match status" value="1"/>
</dbReference>
<feature type="region of interest" description="Disordered" evidence="8">
    <location>
        <begin position="198"/>
        <end position="240"/>
    </location>
</feature>
<dbReference type="InterPro" id="IPR001453">
    <property type="entry name" value="MoaB/Mog_dom"/>
</dbReference>
<evidence type="ECO:0000256" key="6">
    <source>
        <dbReference type="ARBA" id="ARBA00047317"/>
    </source>
</evidence>
<feature type="region of interest" description="Disordered" evidence="8">
    <location>
        <begin position="468"/>
        <end position="492"/>
    </location>
</feature>
<dbReference type="GO" id="GO:0046872">
    <property type="term" value="F:metal ion binding"/>
    <property type="evidence" value="ECO:0007669"/>
    <property type="project" value="UniProtKB-UniRule"/>
</dbReference>
<dbReference type="SUPFAM" id="SSF63867">
    <property type="entry name" value="MoeA C-terminal domain-like"/>
    <property type="match status" value="1"/>
</dbReference>
<dbReference type="SMART" id="SM00852">
    <property type="entry name" value="MoCF_biosynth"/>
    <property type="match status" value="1"/>
</dbReference>
<comment type="catalytic activity">
    <reaction evidence="6">
        <text>adenylyl-molybdopterin + molybdate = Mo-molybdopterin + AMP + H(+)</text>
        <dbReference type="Rhea" id="RHEA:35047"/>
        <dbReference type="ChEBI" id="CHEBI:15378"/>
        <dbReference type="ChEBI" id="CHEBI:36264"/>
        <dbReference type="ChEBI" id="CHEBI:62727"/>
        <dbReference type="ChEBI" id="CHEBI:71302"/>
        <dbReference type="ChEBI" id="CHEBI:456215"/>
        <dbReference type="EC" id="2.10.1.1"/>
    </reaction>
</comment>
<evidence type="ECO:0000256" key="5">
    <source>
        <dbReference type="ARBA" id="ARBA00023150"/>
    </source>
</evidence>
<evidence type="ECO:0000256" key="7">
    <source>
        <dbReference type="RuleBase" id="RU365090"/>
    </source>
</evidence>
<comment type="similarity">
    <text evidence="3 7">Belongs to the MoeA family.</text>
</comment>
<dbReference type="Gene3D" id="3.40.980.10">
    <property type="entry name" value="MoaB/Mog-like domain"/>
    <property type="match status" value="1"/>
</dbReference>
<dbReference type="PANTHER" id="PTHR10192">
    <property type="entry name" value="MOLYBDOPTERIN BIOSYNTHESIS PROTEIN"/>
    <property type="match status" value="1"/>
</dbReference>
<keyword evidence="4 7" id="KW-0500">Molybdenum</keyword>
<dbReference type="Pfam" id="PF03454">
    <property type="entry name" value="MoeA_C"/>
    <property type="match status" value="1"/>
</dbReference>
<evidence type="ECO:0000313" key="10">
    <source>
        <dbReference type="EMBL" id="OIJ35396.1"/>
    </source>
</evidence>
<keyword evidence="5 7" id="KW-0501">Molybdenum cofactor biosynthesis</keyword>
<dbReference type="InterPro" id="IPR036425">
    <property type="entry name" value="MoaB/Mog-like_dom_sf"/>
</dbReference>
<proteinExistence type="inferred from homology"/>
<evidence type="ECO:0000256" key="3">
    <source>
        <dbReference type="ARBA" id="ARBA00010763"/>
    </source>
</evidence>
<dbReference type="UniPathway" id="UPA00344"/>
<reference evidence="10 11" key="1">
    <citation type="submission" date="2016-10" db="EMBL/GenBank/DDBJ databases">
        <title>Draft genome sequence of strain LCT isolated from the Shenzhou X spacecraft of China.</title>
        <authorList>
            <person name="Huang B."/>
        </authorList>
    </citation>
    <scope>NUCLEOTIDE SEQUENCE [LARGE SCALE GENOMIC DNA]</scope>
    <source>
        <strain evidence="10 11">LCT-H5</strain>
    </source>
</reference>
<comment type="cofactor">
    <cofactor evidence="7">
        <name>Mg(2+)</name>
        <dbReference type="ChEBI" id="CHEBI:18420"/>
    </cofactor>
</comment>
<comment type="caution">
    <text evidence="10">The sequence shown here is derived from an EMBL/GenBank/DDBJ whole genome shotgun (WGS) entry which is preliminary data.</text>
</comment>
<name>A0A1S2MYJ3_9MICC</name>
<dbReference type="AlphaFoldDB" id="A0A1S2MYJ3"/>
<dbReference type="InterPro" id="IPR005110">
    <property type="entry name" value="MoeA_linker/N"/>
</dbReference>
<evidence type="ECO:0000313" key="11">
    <source>
        <dbReference type="Proteomes" id="UP000179540"/>
    </source>
</evidence>
<organism evidence="10 11">
    <name type="scientific">Rothia kristinae</name>
    <dbReference type="NCBI Taxonomy" id="37923"/>
    <lineage>
        <taxon>Bacteria</taxon>
        <taxon>Bacillati</taxon>
        <taxon>Actinomycetota</taxon>
        <taxon>Actinomycetes</taxon>
        <taxon>Micrococcales</taxon>
        <taxon>Micrococcaceae</taxon>
        <taxon>Rothia</taxon>
    </lineage>
</organism>
<gene>
    <name evidence="10" type="ORF">BK826_07820</name>
</gene>
<dbReference type="InterPro" id="IPR038987">
    <property type="entry name" value="MoeA-like"/>
</dbReference>
<dbReference type="Pfam" id="PF00994">
    <property type="entry name" value="MoCF_biosynth"/>
    <property type="match status" value="1"/>
</dbReference>
<feature type="domain" description="MoaB/Mog" evidence="9">
    <location>
        <begin position="193"/>
        <end position="356"/>
    </location>
</feature>
<evidence type="ECO:0000256" key="1">
    <source>
        <dbReference type="ARBA" id="ARBA00002901"/>
    </source>
</evidence>
<dbReference type="OrthoDB" id="9804758at2"/>
<feature type="region of interest" description="Disordered" evidence="8">
    <location>
        <begin position="25"/>
        <end position="59"/>
    </location>
</feature>
<keyword evidence="7" id="KW-0808">Transferase</keyword>
<evidence type="ECO:0000259" key="9">
    <source>
        <dbReference type="SMART" id="SM00852"/>
    </source>
</evidence>
<dbReference type="SUPFAM" id="SSF63882">
    <property type="entry name" value="MoeA N-terminal region -like"/>
    <property type="match status" value="1"/>
</dbReference>
<keyword evidence="7" id="KW-0479">Metal-binding</keyword>
<dbReference type="Pfam" id="PF03453">
    <property type="entry name" value="MoeA_N"/>
    <property type="match status" value="1"/>
</dbReference>
<dbReference type="PANTHER" id="PTHR10192:SF5">
    <property type="entry name" value="GEPHYRIN"/>
    <property type="match status" value="1"/>
</dbReference>
<dbReference type="InterPro" id="IPR005111">
    <property type="entry name" value="MoeA_C_domain_IV"/>
</dbReference>
<dbReference type="InterPro" id="IPR036135">
    <property type="entry name" value="MoeA_linker/N_sf"/>
</dbReference>
<evidence type="ECO:0000256" key="4">
    <source>
        <dbReference type="ARBA" id="ARBA00022505"/>
    </source>
</evidence>
<dbReference type="Proteomes" id="UP000179540">
    <property type="component" value="Unassembled WGS sequence"/>
</dbReference>
<evidence type="ECO:0000256" key="2">
    <source>
        <dbReference type="ARBA" id="ARBA00005046"/>
    </source>
</evidence>
<dbReference type="Gene3D" id="2.40.340.10">
    <property type="entry name" value="MoeA, C-terminal, domain IV"/>
    <property type="match status" value="1"/>
</dbReference>
<sequence length="492" mass="50857">MSAPAPRIPEEHVAALVRVLRGAGLGPREETAPLARAGGRRTSRRLTAPHPSPRFDNSQMDGYAVAARDLDLAPGPYRVGPTLPAGTPAAAVYPRGLDEPGVVAPVMTGAQLPDGAGAVVPVERAEPARFLDPGASVRLPRTEPGTFLRPAGSDLPRGAELLPAGTVLGPVHLALAASQGLTELPVAARPRVLVVTGGEEVLAPGPREPGDRGAEEGGPGEAEPGDRDPEAPEAPLVPDANGPLLRALAAAHGIEVAGQVHTGDDPATLARALRAGIARHAPDLVITSGGISHGRYEVVRQVLAPTPESWFGHVSQQPGGPQGHAVFDGVPVLCLPGNPVSTLVSFRVLVLPALAAVCVAIPEPRALTAVLTEEVEGIPGRTRWLRARLRHGLPPAAPSPHAGRPDVAPAPRADAAWREAVLAVTPTGGPGSHLLGQAASADALLEVPPRARLRAGQPVRVLPLEPVRWEPPAIREDSAPHPTPPIETEERR</sequence>
<dbReference type="InterPro" id="IPR036688">
    <property type="entry name" value="MoeA_C_domain_IV_sf"/>
</dbReference>
<dbReference type="Gene3D" id="2.170.190.11">
    <property type="entry name" value="Molybdopterin biosynthesis moea protein, domain 3"/>
    <property type="match status" value="1"/>
</dbReference>